<dbReference type="GO" id="GO:0008939">
    <property type="term" value="F:nicotinate-nucleotide-dimethylbenzimidazole phosphoribosyltransferase activity"/>
    <property type="evidence" value="ECO:0007669"/>
    <property type="project" value="InterPro"/>
</dbReference>
<organism evidence="1 2">
    <name type="scientific">Stackebrandtia albiflava</name>
    <dbReference type="NCBI Taxonomy" id="406432"/>
    <lineage>
        <taxon>Bacteria</taxon>
        <taxon>Bacillati</taxon>
        <taxon>Actinomycetota</taxon>
        <taxon>Actinomycetes</taxon>
        <taxon>Glycomycetales</taxon>
        <taxon>Glycomycetaceae</taxon>
        <taxon>Stackebrandtia</taxon>
    </lineage>
</organism>
<keyword evidence="1" id="KW-0328">Glycosyltransferase</keyword>
<evidence type="ECO:0000313" key="2">
    <source>
        <dbReference type="Proteomes" id="UP000321617"/>
    </source>
</evidence>
<dbReference type="EMBL" id="VLLL01000005">
    <property type="protein sequence ID" value="TWJ15160.1"/>
    <property type="molecule type" value="Genomic_DNA"/>
</dbReference>
<name>A0A562VB98_9ACTN</name>
<comment type="caution">
    <text evidence="1">The sequence shown here is derived from an EMBL/GenBank/DDBJ whole genome shotgun (WGS) entry which is preliminary data.</text>
</comment>
<protein>
    <submittedName>
        <fullName evidence="1">Nicotinate-nucleotide--dimethylbenzimidazole phosphoribosyltransferase</fullName>
    </submittedName>
</protein>
<dbReference type="Gene3D" id="3.40.50.10210">
    <property type="match status" value="1"/>
</dbReference>
<dbReference type="SUPFAM" id="SSF52733">
    <property type="entry name" value="Nicotinate mononucleotide:5,6-dimethylbenzimidazole phosphoribosyltransferase (CobT)"/>
    <property type="match status" value="1"/>
</dbReference>
<dbReference type="RefSeq" id="WP_158645471.1">
    <property type="nucleotide sequence ID" value="NZ_BAABIJ010000001.1"/>
</dbReference>
<sequence>MSDDSPAPFEKVKVPFPDAAYATRSGNRLASALLPGTGLGILGNAVSWAGRVQGTDRPVPFGHVEAIWVSGGTEGGFAAGDEGYETELGDPAELAARLAERAGVPIRRVEAAVTPAAESGPVLTEEQYAEALTVGGQAADACIDAGADLLVLAGSGPGTVAAAVAVTAHLTRTPVVDLSPRLQLPGGVIDDNIWMRRVAAARDAFARVSGPARNARTTLTEFGGGVLATLAGVIVAAGLRRTPVLFDGPVTAAAALAARDFSLGAPKWCYAPDRIPHPVVKKVAGQVGMAEPIGPGLDVGEGCAVMHALPLLQDALRLASELPYPAEESTETG</sequence>
<evidence type="ECO:0000313" key="1">
    <source>
        <dbReference type="EMBL" id="TWJ15160.1"/>
    </source>
</evidence>
<dbReference type="InterPro" id="IPR036087">
    <property type="entry name" value="Nict_dMeBzImd_PRibTrfase_sf"/>
</dbReference>
<dbReference type="Proteomes" id="UP000321617">
    <property type="component" value="Unassembled WGS sequence"/>
</dbReference>
<keyword evidence="2" id="KW-1185">Reference proteome</keyword>
<proteinExistence type="predicted"/>
<accession>A0A562VB98</accession>
<dbReference type="Pfam" id="PF02277">
    <property type="entry name" value="DBI_PRT"/>
    <property type="match status" value="1"/>
</dbReference>
<dbReference type="OrthoDB" id="9781491at2"/>
<dbReference type="PANTHER" id="PTHR43463:SF1">
    <property type="entry name" value="NICOTINATE-NUCLEOTIDE--DIMETHYLBENZIMIDAZOLE PHOSPHORIBOSYLTRANSFERASE"/>
    <property type="match status" value="1"/>
</dbReference>
<dbReference type="InterPro" id="IPR003200">
    <property type="entry name" value="Nict_dMeBzImd_PRibTrfase"/>
</dbReference>
<keyword evidence="1" id="KW-0808">Transferase</keyword>
<dbReference type="AlphaFoldDB" id="A0A562VB98"/>
<dbReference type="PANTHER" id="PTHR43463">
    <property type="entry name" value="NICOTINATE-NUCLEOTIDE--DIMETHYLBENZIMIDAZOLE PHOSPHORIBOSYLTRANSFERASE"/>
    <property type="match status" value="1"/>
</dbReference>
<gene>
    <name evidence="1" type="ORF">LX16_0859</name>
</gene>
<reference evidence="1 2" key="1">
    <citation type="journal article" date="2013" name="Stand. Genomic Sci.">
        <title>Genomic Encyclopedia of Type Strains, Phase I: The one thousand microbial genomes (KMG-I) project.</title>
        <authorList>
            <person name="Kyrpides N.C."/>
            <person name="Woyke T."/>
            <person name="Eisen J.A."/>
            <person name="Garrity G."/>
            <person name="Lilburn T.G."/>
            <person name="Beck B.J."/>
            <person name="Whitman W.B."/>
            <person name="Hugenholtz P."/>
            <person name="Klenk H.P."/>
        </authorList>
    </citation>
    <scope>NUCLEOTIDE SEQUENCE [LARGE SCALE GENOMIC DNA]</scope>
    <source>
        <strain evidence="1 2">DSM 45044</strain>
    </source>
</reference>